<protein>
    <submittedName>
        <fullName evidence="1">Uncharacterized protein</fullName>
    </submittedName>
</protein>
<gene>
    <name evidence="1" type="ORF">S03H2_14462</name>
</gene>
<reference evidence="1" key="1">
    <citation type="journal article" date="2014" name="Front. Microbiol.">
        <title>High frequency of phylogenetically diverse reductive dehalogenase-homologous genes in deep subseafloor sedimentary metagenomes.</title>
        <authorList>
            <person name="Kawai M."/>
            <person name="Futagami T."/>
            <person name="Toyoda A."/>
            <person name="Takaki Y."/>
            <person name="Nishi S."/>
            <person name="Hori S."/>
            <person name="Arai W."/>
            <person name="Tsubouchi T."/>
            <person name="Morono Y."/>
            <person name="Uchiyama I."/>
            <person name="Ito T."/>
            <person name="Fujiyama A."/>
            <person name="Inagaki F."/>
            <person name="Takami H."/>
        </authorList>
    </citation>
    <scope>NUCLEOTIDE SEQUENCE</scope>
    <source>
        <strain evidence="1">Expedition CK06-06</strain>
    </source>
</reference>
<organism evidence="1">
    <name type="scientific">marine sediment metagenome</name>
    <dbReference type="NCBI Taxonomy" id="412755"/>
    <lineage>
        <taxon>unclassified sequences</taxon>
        <taxon>metagenomes</taxon>
        <taxon>ecological metagenomes</taxon>
    </lineage>
</organism>
<accession>X1HFU9</accession>
<evidence type="ECO:0000313" key="1">
    <source>
        <dbReference type="EMBL" id="GAH44183.1"/>
    </source>
</evidence>
<sequence>SRKRAKFAIWPTVIGIFEFTFSNPKIYSEVKLKRLAKLFDKYLKKQ</sequence>
<name>X1HFU9_9ZZZZ</name>
<proteinExistence type="predicted"/>
<dbReference type="AlphaFoldDB" id="X1HFU9"/>
<comment type="caution">
    <text evidence="1">The sequence shown here is derived from an EMBL/GenBank/DDBJ whole genome shotgun (WGS) entry which is preliminary data.</text>
</comment>
<dbReference type="EMBL" id="BARU01007339">
    <property type="protein sequence ID" value="GAH44183.1"/>
    <property type="molecule type" value="Genomic_DNA"/>
</dbReference>
<feature type="non-terminal residue" evidence="1">
    <location>
        <position position="1"/>
    </location>
</feature>